<dbReference type="InterPro" id="IPR007156">
    <property type="entry name" value="MamQ_LemA"/>
</dbReference>
<dbReference type="GO" id="GO:0016020">
    <property type="term" value="C:membrane"/>
    <property type="evidence" value="ECO:0007669"/>
    <property type="project" value="UniProtKB-SubCell"/>
</dbReference>
<protein>
    <submittedName>
        <fullName evidence="7">LemA family protein</fullName>
    </submittedName>
</protein>
<evidence type="ECO:0000256" key="6">
    <source>
        <dbReference type="SAM" id="Phobius"/>
    </source>
</evidence>
<dbReference type="STRING" id="1117379.BABA_14927"/>
<dbReference type="PANTHER" id="PTHR34478:SF2">
    <property type="entry name" value="MEMBRANE PROTEIN"/>
    <property type="match status" value="1"/>
</dbReference>
<evidence type="ECO:0000256" key="2">
    <source>
        <dbReference type="ARBA" id="ARBA00008854"/>
    </source>
</evidence>
<dbReference type="EMBL" id="AJLS01000114">
    <property type="protein sequence ID" value="EKN66761.1"/>
    <property type="molecule type" value="Genomic_DNA"/>
</dbReference>
<evidence type="ECO:0000313" key="7">
    <source>
        <dbReference type="EMBL" id="EKN66761.1"/>
    </source>
</evidence>
<evidence type="ECO:0000256" key="3">
    <source>
        <dbReference type="ARBA" id="ARBA00022692"/>
    </source>
</evidence>
<dbReference type="eggNOG" id="COG1704">
    <property type="taxonomic scope" value="Bacteria"/>
</dbReference>
<dbReference type="PANTHER" id="PTHR34478">
    <property type="entry name" value="PROTEIN LEMA"/>
    <property type="match status" value="1"/>
</dbReference>
<evidence type="ECO:0000256" key="4">
    <source>
        <dbReference type="ARBA" id="ARBA00022989"/>
    </source>
</evidence>
<name>K6E0S1_9BACI</name>
<dbReference type="InterPro" id="IPR023353">
    <property type="entry name" value="LemA-like_dom_sf"/>
</dbReference>
<dbReference type="SUPFAM" id="SSF140478">
    <property type="entry name" value="LemA-like"/>
    <property type="match status" value="1"/>
</dbReference>
<evidence type="ECO:0000256" key="1">
    <source>
        <dbReference type="ARBA" id="ARBA00004167"/>
    </source>
</evidence>
<dbReference type="Proteomes" id="UP000006316">
    <property type="component" value="Unassembled WGS sequence"/>
</dbReference>
<dbReference type="AlphaFoldDB" id="K6E0S1"/>
<feature type="transmembrane region" description="Helical" evidence="6">
    <location>
        <begin position="7"/>
        <end position="26"/>
    </location>
</feature>
<accession>K6E0S1</accession>
<keyword evidence="5 6" id="KW-0472">Membrane</keyword>
<dbReference type="Pfam" id="PF04011">
    <property type="entry name" value="LemA"/>
    <property type="match status" value="1"/>
</dbReference>
<evidence type="ECO:0000256" key="5">
    <source>
        <dbReference type="ARBA" id="ARBA00023136"/>
    </source>
</evidence>
<keyword evidence="3 6" id="KW-0812">Transmembrane</keyword>
<evidence type="ECO:0000313" key="8">
    <source>
        <dbReference type="Proteomes" id="UP000006316"/>
    </source>
</evidence>
<keyword evidence="8" id="KW-1185">Reference proteome</keyword>
<keyword evidence="4 6" id="KW-1133">Transmembrane helix</keyword>
<dbReference type="Gene3D" id="1.20.1440.20">
    <property type="entry name" value="LemA-like domain"/>
    <property type="match status" value="1"/>
</dbReference>
<dbReference type="PATRIC" id="fig|1117379.3.peg.3083"/>
<proteinExistence type="inferred from homology"/>
<organism evidence="7 8">
    <name type="scientific">Neobacillus bataviensis LMG 21833</name>
    <dbReference type="NCBI Taxonomy" id="1117379"/>
    <lineage>
        <taxon>Bacteria</taxon>
        <taxon>Bacillati</taxon>
        <taxon>Bacillota</taxon>
        <taxon>Bacilli</taxon>
        <taxon>Bacillales</taxon>
        <taxon>Bacillaceae</taxon>
        <taxon>Neobacillus</taxon>
    </lineage>
</organism>
<sequence>MILLKKGWLGIGIVVGIIVIFGLMFMSSYNGFVNLEENVDQSHAQIENQLQRRLDLIPNLVNTVKGYASHEKEVIASISDARARLAGANTPQEEATANAELSGALSRLLVVVENYPNLKADQQFTQLMDELAGTENRIAVARKDYNDQVAEFNKKVKRMPGSIIARIAGFNEKEYFKADPKAGEAPKVDFGGNG</sequence>
<gene>
    <name evidence="7" type="ORF">BABA_14927</name>
</gene>
<comment type="subcellular location">
    <subcellularLocation>
        <location evidence="1">Membrane</location>
        <topology evidence="1">Single-pass membrane protein</topology>
    </subcellularLocation>
</comment>
<reference evidence="7 8" key="1">
    <citation type="journal article" date="2012" name="Front. Microbiol.">
        <title>Redundancy and modularity in membrane-associated dissimilatory nitrate reduction in Bacillus.</title>
        <authorList>
            <person name="Heylen K."/>
            <person name="Keltjens J."/>
        </authorList>
    </citation>
    <scope>NUCLEOTIDE SEQUENCE [LARGE SCALE GENOMIC DNA]</scope>
    <source>
        <strain evidence="8">LMG 21833T</strain>
    </source>
</reference>
<comment type="similarity">
    <text evidence="2">Belongs to the LemA family.</text>
</comment>
<comment type="caution">
    <text evidence="7">The sequence shown here is derived from an EMBL/GenBank/DDBJ whole genome shotgun (WGS) entry which is preliminary data.</text>
</comment>